<sequence length="404" mass="48224">MDQAQSFEPNNQPSDNQIHSNICDNDDLQKNGSQTRRAWSLKEDNQLKQAIKIYSTNWLLVAQALQNRNPSQCAQRWKRIKPYNYNIRKPWTSKEDQLLLRLVQVHNKNWVQIAKCIPNRTSKQVRERFVNKLNPEINKEPFTKEEDMIIVEGYKNYGSKWCKISKLLQGRPENIIKNRYYSYIRKRYFNIENPYYVVPQQNNEIQQSIQKENINQHQGKANRRRIGKLKIRKRFSRLSNNGQARNKEKNQNNIKDKQLELLDQEILKLQTATTQENNKLNIHLNFSQQPEQDQIQQSKQNQVIKDELYNQQSQIKQEAELDQVGKLDQFQESLNISQNCYATYPLIYNAPQTYKMMYYFPQHIPMQFIPQYFMNGPFLQYGVQSQETLLSRSQEIQQKSQKLL</sequence>
<evidence type="ECO:0000259" key="2">
    <source>
        <dbReference type="PROSITE" id="PS50090"/>
    </source>
</evidence>
<dbReference type="PROSITE" id="PS51294">
    <property type="entry name" value="HTH_MYB"/>
    <property type="match status" value="3"/>
</dbReference>
<proteinExistence type="predicted"/>
<protein>
    <recommendedName>
        <fullName evidence="7">Myb-like DNA-binding domain protein</fullName>
    </recommendedName>
</protein>
<gene>
    <name evidence="5" type="ORF">POCTA_138.1.T0160349</name>
</gene>
<keyword evidence="6" id="KW-1185">Reference proteome</keyword>
<reference evidence="5" key="1">
    <citation type="submission" date="2021-01" db="EMBL/GenBank/DDBJ databases">
        <authorList>
            <consortium name="Genoscope - CEA"/>
            <person name="William W."/>
        </authorList>
    </citation>
    <scope>NUCLEOTIDE SEQUENCE</scope>
</reference>
<evidence type="ECO:0008006" key="7">
    <source>
        <dbReference type="Google" id="ProtNLM"/>
    </source>
</evidence>
<feature type="domain" description="Myb-like" evidence="2">
    <location>
        <begin position="31"/>
        <end position="81"/>
    </location>
</feature>
<dbReference type="Pfam" id="PF00249">
    <property type="entry name" value="Myb_DNA-binding"/>
    <property type="match status" value="1"/>
</dbReference>
<dbReference type="GO" id="GO:0000981">
    <property type="term" value="F:DNA-binding transcription factor activity, RNA polymerase II-specific"/>
    <property type="evidence" value="ECO:0007669"/>
    <property type="project" value="TreeGrafter"/>
</dbReference>
<dbReference type="InterPro" id="IPR017930">
    <property type="entry name" value="Myb_dom"/>
</dbReference>
<dbReference type="Proteomes" id="UP000683925">
    <property type="component" value="Unassembled WGS sequence"/>
</dbReference>
<dbReference type="SMART" id="SM00717">
    <property type="entry name" value="SANT"/>
    <property type="match status" value="3"/>
</dbReference>
<dbReference type="InterPro" id="IPR017884">
    <property type="entry name" value="SANT_dom"/>
</dbReference>
<dbReference type="PANTHER" id="PTHR45614:SF69">
    <property type="entry name" value="CHROMOSOME UNDETERMINED SCAFFOLD_38, WHOLE GENOME SHOTGUN SEQUENCE"/>
    <property type="match status" value="1"/>
</dbReference>
<comment type="caution">
    <text evidence="5">The sequence shown here is derived from an EMBL/GenBank/DDBJ whole genome shotgun (WGS) entry which is preliminary data.</text>
</comment>
<dbReference type="PROSITE" id="PS50090">
    <property type="entry name" value="MYB_LIKE"/>
    <property type="match status" value="3"/>
</dbReference>
<feature type="domain" description="HTH myb-type" evidence="4">
    <location>
        <begin position="88"/>
        <end position="128"/>
    </location>
</feature>
<dbReference type="GO" id="GO:0005634">
    <property type="term" value="C:nucleus"/>
    <property type="evidence" value="ECO:0007669"/>
    <property type="project" value="TreeGrafter"/>
</dbReference>
<dbReference type="OrthoDB" id="2143914at2759"/>
<dbReference type="PROSITE" id="PS51293">
    <property type="entry name" value="SANT"/>
    <property type="match status" value="1"/>
</dbReference>
<dbReference type="AlphaFoldDB" id="A0A8S1T006"/>
<evidence type="ECO:0000259" key="3">
    <source>
        <dbReference type="PROSITE" id="PS51293"/>
    </source>
</evidence>
<feature type="domain" description="HTH myb-type" evidence="4">
    <location>
        <begin position="31"/>
        <end position="85"/>
    </location>
</feature>
<dbReference type="CDD" id="cd00167">
    <property type="entry name" value="SANT"/>
    <property type="match status" value="3"/>
</dbReference>
<evidence type="ECO:0000259" key="4">
    <source>
        <dbReference type="PROSITE" id="PS51294"/>
    </source>
</evidence>
<dbReference type="Pfam" id="PF13921">
    <property type="entry name" value="Myb_DNA-bind_6"/>
    <property type="match status" value="1"/>
</dbReference>
<dbReference type="OMA" id="NICDNDD"/>
<feature type="domain" description="Myb-like" evidence="2">
    <location>
        <begin position="88"/>
        <end position="133"/>
    </location>
</feature>
<evidence type="ECO:0000313" key="5">
    <source>
        <dbReference type="EMBL" id="CAD8144817.1"/>
    </source>
</evidence>
<feature type="region of interest" description="Disordered" evidence="1">
    <location>
        <begin position="1"/>
        <end position="29"/>
    </location>
</feature>
<evidence type="ECO:0000256" key="1">
    <source>
        <dbReference type="SAM" id="MobiDB-lite"/>
    </source>
</evidence>
<dbReference type="GO" id="GO:0000978">
    <property type="term" value="F:RNA polymerase II cis-regulatory region sequence-specific DNA binding"/>
    <property type="evidence" value="ECO:0007669"/>
    <property type="project" value="TreeGrafter"/>
</dbReference>
<name>A0A8S1T006_PAROT</name>
<organism evidence="5 6">
    <name type="scientific">Paramecium octaurelia</name>
    <dbReference type="NCBI Taxonomy" id="43137"/>
    <lineage>
        <taxon>Eukaryota</taxon>
        <taxon>Sar</taxon>
        <taxon>Alveolata</taxon>
        <taxon>Ciliophora</taxon>
        <taxon>Intramacronucleata</taxon>
        <taxon>Oligohymenophorea</taxon>
        <taxon>Peniculida</taxon>
        <taxon>Parameciidae</taxon>
        <taxon>Paramecium</taxon>
    </lineage>
</organism>
<evidence type="ECO:0000313" key="6">
    <source>
        <dbReference type="Proteomes" id="UP000683925"/>
    </source>
</evidence>
<accession>A0A8S1T006</accession>
<dbReference type="InterPro" id="IPR050560">
    <property type="entry name" value="MYB_TF"/>
</dbReference>
<feature type="domain" description="Myb-like" evidence="2">
    <location>
        <begin position="134"/>
        <end position="184"/>
    </location>
</feature>
<feature type="domain" description="HTH myb-type" evidence="4">
    <location>
        <begin position="134"/>
        <end position="188"/>
    </location>
</feature>
<dbReference type="EMBL" id="CAJJDP010000016">
    <property type="protein sequence ID" value="CAD8144817.1"/>
    <property type="molecule type" value="Genomic_DNA"/>
</dbReference>
<dbReference type="PANTHER" id="PTHR45614">
    <property type="entry name" value="MYB PROTEIN-RELATED"/>
    <property type="match status" value="1"/>
</dbReference>
<feature type="domain" description="SANT" evidence="3">
    <location>
        <begin position="86"/>
        <end position="136"/>
    </location>
</feature>
<feature type="compositionally biased region" description="Polar residues" evidence="1">
    <location>
        <begin position="1"/>
        <end position="23"/>
    </location>
</feature>
<dbReference type="InterPro" id="IPR001005">
    <property type="entry name" value="SANT/Myb"/>
</dbReference>